<feature type="transmembrane region" description="Helical" evidence="1">
    <location>
        <begin position="70"/>
        <end position="88"/>
    </location>
</feature>
<proteinExistence type="predicted"/>
<keyword evidence="1" id="KW-0472">Membrane</keyword>
<comment type="caution">
    <text evidence="2">The sequence shown here is derived from an EMBL/GenBank/DDBJ whole genome shotgun (WGS) entry which is preliminary data.</text>
</comment>
<dbReference type="Proteomes" id="UP001299068">
    <property type="component" value="Unassembled WGS sequence"/>
</dbReference>
<reference evidence="2 3" key="1">
    <citation type="journal article" date="2021" name="Cell Host Microbe">
        <title>in vivo commensal control of Clostridioides difficile virulence.</title>
        <authorList>
            <person name="Girinathan B.P."/>
            <person name="Dibenedetto N."/>
            <person name="Worley J.N."/>
            <person name="Peltier J."/>
            <person name="Arrieta-Ortiz M.L."/>
            <person name="Rupa Christinal Immanuel S."/>
            <person name="Lavin R."/>
            <person name="Delaney M.L."/>
            <person name="Cummins C."/>
            <person name="Hoffmann M."/>
            <person name="Luo Y."/>
            <person name="Gonzalez-Escalona N."/>
            <person name="Allard M."/>
            <person name="Onderdonk A.B."/>
            <person name="Gerber G.K."/>
            <person name="Sonenshein A.L."/>
            <person name="Baliga N."/>
            <person name="Dupuy B."/>
            <person name="Bry L."/>
        </authorList>
    </citation>
    <scope>NUCLEOTIDE SEQUENCE [LARGE SCALE GENOMIC DNA]</scope>
    <source>
        <strain evidence="2 3">DSM 599</strain>
    </source>
</reference>
<name>A0ABS7KTB9_CLOSR</name>
<keyword evidence="3" id="KW-1185">Reference proteome</keyword>
<sequence>MDIGRIILAIIVIAYCTYKLTKNNLTKGRKKLHVFWILLFIYSITSFVFIIRPENYTEIMSIQSYGAVRFLNATLITSAALLGVNILFESFRKKRTA</sequence>
<evidence type="ECO:0000313" key="2">
    <source>
        <dbReference type="EMBL" id="MBY0754065.1"/>
    </source>
</evidence>
<keyword evidence="1" id="KW-0812">Transmembrane</keyword>
<evidence type="ECO:0000313" key="3">
    <source>
        <dbReference type="Proteomes" id="UP001299068"/>
    </source>
</evidence>
<dbReference type="EMBL" id="JAIKTU010000001">
    <property type="protein sequence ID" value="MBY0754065.1"/>
    <property type="molecule type" value="Genomic_DNA"/>
</dbReference>
<evidence type="ECO:0000256" key="1">
    <source>
        <dbReference type="SAM" id="Phobius"/>
    </source>
</evidence>
<gene>
    <name evidence="2" type="ORF">K5V21_01220</name>
</gene>
<organism evidence="2 3">
    <name type="scientific">Clostridium sardiniense</name>
    <name type="common">Clostridium absonum</name>
    <dbReference type="NCBI Taxonomy" id="29369"/>
    <lineage>
        <taxon>Bacteria</taxon>
        <taxon>Bacillati</taxon>
        <taxon>Bacillota</taxon>
        <taxon>Clostridia</taxon>
        <taxon>Eubacteriales</taxon>
        <taxon>Clostridiaceae</taxon>
        <taxon>Clostridium</taxon>
    </lineage>
</organism>
<dbReference type="RefSeq" id="WP_204593308.1">
    <property type="nucleotide sequence ID" value="NZ_JAFBDA010000001.1"/>
</dbReference>
<feature type="transmembrane region" description="Helical" evidence="1">
    <location>
        <begin position="33"/>
        <end position="50"/>
    </location>
</feature>
<accession>A0ABS7KTB9</accession>
<protein>
    <submittedName>
        <fullName evidence="2">Uncharacterized protein</fullName>
    </submittedName>
</protein>
<keyword evidence="1" id="KW-1133">Transmembrane helix</keyword>